<keyword evidence="2" id="KW-1185">Reference proteome</keyword>
<gene>
    <name evidence="1" type="ORF">E5288_WYG006245</name>
</gene>
<comment type="caution">
    <text evidence="1">The sequence shown here is derived from an EMBL/GenBank/DDBJ whole genome shotgun (WGS) entry which is preliminary data.</text>
</comment>
<evidence type="ECO:0000313" key="1">
    <source>
        <dbReference type="EMBL" id="MXQ80190.1"/>
    </source>
</evidence>
<evidence type="ECO:0000313" key="2">
    <source>
        <dbReference type="Proteomes" id="UP000322234"/>
    </source>
</evidence>
<dbReference type="Proteomes" id="UP000322234">
    <property type="component" value="Unassembled WGS sequence"/>
</dbReference>
<protein>
    <submittedName>
        <fullName evidence="1">Uncharacterized protein</fullName>
    </submittedName>
</protein>
<reference evidence="1" key="1">
    <citation type="submission" date="2019-10" db="EMBL/GenBank/DDBJ databases">
        <title>The sequence and de novo assembly of the wild yak genome.</title>
        <authorList>
            <person name="Liu Y."/>
        </authorList>
    </citation>
    <scope>NUCLEOTIDE SEQUENCE [LARGE SCALE GENOMIC DNA]</scope>
    <source>
        <strain evidence="1">WY2019</strain>
    </source>
</reference>
<sequence>MKTEVGVRMGAGDHGLLDISKEERSVRGSRQSDQMRLHTAPATRSLSGLFRDRIQSKYAASWAGRKRRVLRKKLDFCNVKERKRNSQAIAFGLGGEGSDFHIEESYSPRALVRYPLFVKVLLLHTSKIPGVIKEFDDVKKSR</sequence>
<name>A0A6B0QT27_9CETA</name>
<dbReference type="EMBL" id="VBQZ03000004">
    <property type="protein sequence ID" value="MXQ80190.1"/>
    <property type="molecule type" value="Genomic_DNA"/>
</dbReference>
<accession>A0A6B0QT27</accession>
<proteinExistence type="predicted"/>
<organism evidence="1 2">
    <name type="scientific">Bos mutus</name>
    <name type="common">wild yak</name>
    <dbReference type="NCBI Taxonomy" id="72004"/>
    <lineage>
        <taxon>Eukaryota</taxon>
        <taxon>Metazoa</taxon>
        <taxon>Chordata</taxon>
        <taxon>Craniata</taxon>
        <taxon>Vertebrata</taxon>
        <taxon>Euteleostomi</taxon>
        <taxon>Mammalia</taxon>
        <taxon>Eutheria</taxon>
        <taxon>Laurasiatheria</taxon>
        <taxon>Artiodactyla</taxon>
        <taxon>Ruminantia</taxon>
        <taxon>Pecora</taxon>
        <taxon>Bovidae</taxon>
        <taxon>Bovinae</taxon>
        <taxon>Bos</taxon>
    </lineage>
</organism>
<dbReference type="AlphaFoldDB" id="A0A6B0QT27"/>